<reference evidence="3 4" key="1">
    <citation type="submission" date="2017-07" db="EMBL/GenBank/DDBJ databases">
        <title>Mechanisms for carbon and nitrogen cycling indicate functional differentiation within the Candidate Phyla Radiation.</title>
        <authorList>
            <person name="Danczak R.E."/>
            <person name="Johnston M.D."/>
            <person name="Kenah C."/>
            <person name="Slattery M."/>
            <person name="Wrighton K.C."/>
            <person name="Wilkins M.J."/>
        </authorList>
    </citation>
    <scope>NUCLEOTIDE SEQUENCE [LARGE SCALE GENOMIC DNA]</scope>
    <source>
        <strain evidence="3">Licking1014_85</strain>
    </source>
</reference>
<dbReference type="SUPFAM" id="SSF51735">
    <property type="entry name" value="NAD(P)-binding Rossmann-fold domains"/>
    <property type="match status" value="1"/>
</dbReference>
<dbReference type="Pfam" id="PF01408">
    <property type="entry name" value="GFO_IDH_MocA"/>
    <property type="match status" value="1"/>
</dbReference>
<keyword evidence="1" id="KW-1133">Transmembrane helix</keyword>
<proteinExistence type="predicted"/>
<keyword evidence="1" id="KW-0472">Membrane</keyword>
<name>A0A554LJE3_9BACT</name>
<feature type="domain" description="Gfo/Idh/MocA-like oxidoreductase N-terminal" evidence="2">
    <location>
        <begin position="8"/>
        <end position="124"/>
    </location>
</feature>
<dbReference type="EMBL" id="VMGI01000039">
    <property type="protein sequence ID" value="TSC93006.1"/>
    <property type="molecule type" value="Genomic_DNA"/>
</dbReference>
<evidence type="ECO:0000259" key="2">
    <source>
        <dbReference type="Pfam" id="PF01408"/>
    </source>
</evidence>
<evidence type="ECO:0000256" key="1">
    <source>
        <dbReference type="SAM" id="Phobius"/>
    </source>
</evidence>
<evidence type="ECO:0000313" key="4">
    <source>
        <dbReference type="Proteomes" id="UP000315589"/>
    </source>
</evidence>
<dbReference type="InterPro" id="IPR000683">
    <property type="entry name" value="Gfo/Idh/MocA-like_OxRdtase_N"/>
</dbReference>
<sequence>MSEVLSTALFGTGSQGLRLAQNMEKAEFRVDYAFGNQNREKIHELFHDCHFLDYRDSGVIREAMANCQAVFIATPPETHFGLTELALFEKTPVFLEKPASLLLCNTQELSRLAEKFNVRVVVDFTFCWSEIVQSARGIIVRLQYDNHELYDFFANLTYLKKFSDETLLHPKWNLGIHLLAVLLHLLPEITENNIKNIKFLCSVNPNNNEERSVRIQFFSSAEQCGTIYLDFLHQLDWHGNMIEAALKDFRLAVDDPNHQPISDIHFALKVQRFLEKLQPNPFSDKTDYVILLPFLTGVFYILLFLPNS</sequence>
<dbReference type="InterPro" id="IPR036291">
    <property type="entry name" value="NAD(P)-bd_dom_sf"/>
</dbReference>
<keyword evidence="1" id="KW-0812">Transmembrane</keyword>
<organism evidence="3 4">
    <name type="scientific">Candidatus Berkelbacteria bacterium Licking1014_85</name>
    <dbReference type="NCBI Taxonomy" id="2017148"/>
    <lineage>
        <taxon>Bacteria</taxon>
        <taxon>Candidatus Berkelbacteria</taxon>
    </lineage>
</organism>
<comment type="caution">
    <text evidence="3">The sequence shown here is derived from an EMBL/GenBank/DDBJ whole genome shotgun (WGS) entry which is preliminary data.</text>
</comment>
<dbReference type="AlphaFoldDB" id="A0A554LJE3"/>
<evidence type="ECO:0000313" key="3">
    <source>
        <dbReference type="EMBL" id="TSC93006.1"/>
    </source>
</evidence>
<protein>
    <submittedName>
        <fullName evidence="3">Oxidoreductase domain-containing protein</fullName>
    </submittedName>
</protein>
<dbReference type="Gene3D" id="3.40.50.720">
    <property type="entry name" value="NAD(P)-binding Rossmann-like Domain"/>
    <property type="match status" value="1"/>
</dbReference>
<dbReference type="GO" id="GO:0000166">
    <property type="term" value="F:nucleotide binding"/>
    <property type="evidence" value="ECO:0007669"/>
    <property type="project" value="InterPro"/>
</dbReference>
<gene>
    <name evidence="3" type="ORF">CEN91_323</name>
</gene>
<accession>A0A554LJE3</accession>
<dbReference type="Proteomes" id="UP000315589">
    <property type="component" value="Unassembled WGS sequence"/>
</dbReference>
<feature type="transmembrane region" description="Helical" evidence="1">
    <location>
        <begin position="288"/>
        <end position="305"/>
    </location>
</feature>